<evidence type="ECO:0000313" key="3">
    <source>
        <dbReference type="EMBL" id="KKP03037.1"/>
    </source>
</evidence>
<feature type="domain" description="Nephrocystin 3-like N-terminal" evidence="2">
    <location>
        <begin position="212"/>
        <end position="287"/>
    </location>
</feature>
<dbReference type="OrthoDB" id="4899858at2759"/>
<dbReference type="InterPro" id="IPR001680">
    <property type="entry name" value="WD40_rpt"/>
</dbReference>
<dbReference type="InterPro" id="IPR027417">
    <property type="entry name" value="P-loop_NTPase"/>
</dbReference>
<dbReference type="InterPro" id="IPR056884">
    <property type="entry name" value="NPHP3-like_N"/>
</dbReference>
<evidence type="ECO:0000256" key="1">
    <source>
        <dbReference type="ARBA" id="ARBA00022737"/>
    </source>
</evidence>
<evidence type="ECO:0000259" key="2">
    <source>
        <dbReference type="Pfam" id="PF24883"/>
    </source>
</evidence>
<dbReference type="EMBL" id="JOKZ01000126">
    <property type="protein sequence ID" value="KKP03037.1"/>
    <property type="molecule type" value="Genomic_DNA"/>
</dbReference>
<evidence type="ECO:0000313" key="4">
    <source>
        <dbReference type="Proteomes" id="UP000034112"/>
    </source>
</evidence>
<organism evidence="3 4">
    <name type="scientific">Trichoderma harzianum</name>
    <name type="common">Hypocrea lixii</name>
    <dbReference type="NCBI Taxonomy" id="5544"/>
    <lineage>
        <taxon>Eukaryota</taxon>
        <taxon>Fungi</taxon>
        <taxon>Dikarya</taxon>
        <taxon>Ascomycota</taxon>
        <taxon>Pezizomycotina</taxon>
        <taxon>Sordariomycetes</taxon>
        <taxon>Hypocreomycetidae</taxon>
        <taxon>Hypocreales</taxon>
        <taxon>Hypocreaceae</taxon>
        <taxon>Trichoderma</taxon>
    </lineage>
</organism>
<dbReference type="OMA" id="YLCWLES"/>
<dbReference type="Pfam" id="PF24883">
    <property type="entry name" value="NPHP3_N"/>
    <property type="match status" value="2"/>
</dbReference>
<accession>A0A0F9ZS16</accession>
<comment type="caution">
    <text evidence="3">The sequence shown here is derived from an EMBL/GenBank/DDBJ whole genome shotgun (WGS) entry which is preliminary data.</text>
</comment>
<dbReference type="Gene3D" id="2.130.10.10">
    <property type="entry name" value="YVTN repeat-like/Quinoprotein amine dehydrogenase"/>
    <property type="match status" value="2"/>
</dbReference>
<dbReference type="PANTHER" id="PTHR10039">
    <property type="entry name" value="AMELOGENIN"/>
    <property type="match status" value="1"/>
</dbReference>
<dbReference type="InterPro" id="IPR036322">
    <property type="entry name" value="WD40_repeat_dom_sf"/>
</dbReference>
<dbReference type="Proteomes" id="UP000034112">
    <property type="component" value="Unassembled WGS sequence"/>
</dbReference>
<dbReference type="InterPro" id="IPR015943">
    <property type="entry name" value="WD40/YVTN_repeat-like_dom_sf"/>
</dbReference>
<dbReference type="SUPFAM" id="SSF50978">
    <property type="entry name" value="WD40 repeat-like"/>
    <property type="match status" value="1"/>
</dbReference>
<proteinExistence type="predicted"/>
<reference evidence="4" key="1">
    <citation type="journal article" date="2015" name="Genome Announc.">
        <title>Draft whole-genome sequence of the biocontrol agent Trichoderma harzianum T6776.</title>
        <authorList>
            <person name="Baroncelli R."/>
            <person name="Piaggeschi G."/>
            <person name="Fiorini L."/>
            <person name="Bertolini E."/>
            <person name="Zapparata A."/>
            <person name="Pe M.E."/>
            <person name="Sarrocco S."/>
            <person name="Vannacci G."/>
        </authorList>
    </citation>
    <scope>NUCLEOTIDE SEQUENCE [LARGE SCALE GENOMIC DNA]</scope>
    <source>
        <strain evidence="4">T6776</strain>
    </source>
</reference>
<protein>
    <recommendedName>
        <fullName evidence="2">Nephrocystin 3-like N-terminal domain-containing protein</fullName>
    </recommendedName>
</protein>
<sequence>MANIRKISGNTIGSNVIIVQGDLNTADPKKELSAFGIHHLDNIDRDKLLVAKNKDFLNHFAQTDPIYDRKRILELNGPFLHESFNWILDHEGFKKWRSTRESGVLWIKGDPGKGKTMLLCGIIKELEEHPGINVNISYFFCQATDSRINTATSVIGSLMICFIKRVQSLLLHYLEEYEDILKRRREALPITPESTKTATQGYINEAARPREFLSYIHEKYGDKLDQLNGPNGWNILCDLFTDVTLSPVVSDPVCIVDALDECEHHSKSLLSIIVKTRGHVKWLISSRNVKDVERGLRLIELGRIVNLELKENAERISKSVDIYINSSVMDIDALEDDEELRTKTTKILKEKANGTFLWVALVIEQLRDTDHRHVEEVLEEIPEGLESLYGLMMRRANSKLRQKDRETCRMLLSVVTTAERPLHLEELHIFISSQLGHYNAAYNRQDMNDIAKDCGPLLFVRDDIVYFIHQSVKDYMAENAAKDIFPLGTDYQHFKMAETSLSVMSRGLKHDIYDLKDPQSRMSYITPPNPDPLKRIEYYCLFWVDHLLHGGSKTGELFTDDGIIHTFLRVKYLCWLESLALLNRLLSHGPHVLHLLKKLTVSYYRSKANENLQREGETVSLRTFIDDAYHFFHLCKDYVREWPLQLYYGAIVFEDSHSAISRTFGQIVHPKIGEPLGLITKPQKRFSLLHDIKLEGYIERMFYSRNSSSLCVLSDNGIASLYEADTGSLKCAIKICPGHNGYGSKFPEHVAFTPDSRGLVSVSHTGLARTWTDDGALVHQNSLNLEFGEDVDTSGLNFGTPHNRNHTEGVINLSQNGDIAVSVYSTSSNKARLMRIWVTRTGVRVCEIDLKHMAGLFNEYLTIFAMFQVVGFIRVATKAKITQFDFSPDSKIFMATSSKALIFGNTTTGEKLFEIPTVGFDPFFFIGWTKQPLVASSYSGGVRIWRIDTVGRQVSRIPHASNATSVAISPKSIYVATFMRFGGDITIWSGKSGQPVQTLKRGDVMWTCPVFSPNSELIAYEDGTRGDVKIWSINARKLLHLLKGPNEKSTWPTMAFSSDSKHLLVGHVGGEVRVCMRTAAFGLIVRN</sequence>
<dbReference type="PANTHER" id="PTHR10039:SF14">
    <property type="entry name" value="NACHT DOMAIN-CONTAINING PROTEIN"/>
    <property type="match status" value="1"/>
</dbReference>
<dbReference type="AlphaFoldDB" id="A0A0F9ZS16"/>
<name>A0A0F9ZS16_TRIHA</name>
<gene>
    <name evidence="3" type="ORF">THAR02_04863</name>
</gene>
<dbReference type="Gene3D" id="3.40.50.300">
    <property type="entry name" value="P-loop containing nucleotide triphosphate hydrolases"/>
    <property type="match status" value="1"/>
</dbReference>
<keyword evidence="1" id="KW-0677">Repeat</keyword>
<feature type="domain" description="Nephrocystin 3-like N-terminal" evidence="2">
    <location>
        <begin position="83"/>
        <end position="184"/>
    </location>
</feature>
<dbReference type="SMART" id="SM00320">
    <property type="entry name" value="WD40"/>
    <property type="match status" value="6"/>
</dbReference>